<organism evidence="1 2">
    <name type="scientific">Tulasnella calospora MUT 4182</name>
    <dbReference type="NCBI Taxonomy" id="1051891"/>
    <lineage>
        <taxon>Eukaryota</taxon>
        <taxon>Fungi</taxon>
        <taxon>Dikarya</taxon>
        <taxon>Basidiomycota</taxon>
        <taxon>Agaricomycotina</taxon>
        <taxon>Agaricomycetes</taxon>
        <taxon>Cantharellales</taxon>
        <taxon>Tulasnellaceae</taxon>
        <taxon>Tulasnella</taxon>
    </lineage>
</organism>
<dbReference type="EMBL" id="KN823118">
    <property type="protein sequence ID" value="KIO22131.1"/>
    <property type="molecule type" value="Genomic_DNA"/>
</dbReference>
<reference evidence="1 2" key="1">
    <citation type="submission" date="2014-04" db="EMBL/GenBank/DDBJ databases">
        <authorList>
            <consortium name="DOE Joint Genome Institute"/>
            <person name="Kuo A."/>
            <person name="Girlanda M."/>
            <person name="Perotto S."/>
            <person name="Kohler A."/>
            <person name="Nagy L.G."/>
            <person name="Floudas D."/>
            <person name="Copeland A."/>
            <person name="Barry K.W."/>
            <person name="Cichocki N."/>
            <person name="Veneault-Fourrey C."/>
            <person name="LaButti K."/>
            <person name="Lindquist E.A."/>
            <person name="Lipzen A."/>
            <person name="Lundell T."/>
            <person name="Morin E."/>
            <person name="Murat C."/>
            <person name="Sun H."/>
            <person name="Tunlid A."/>
            <person name="Henrissat B."/>
            <person name="Grigoriev I.V."/>
            <person name="Hibbett D.S."/>
            <person name="Martin F."/>
            <person name="Nordberg H.P."/>
            <person name="Cantor M.N."/>
            <person name="Hua S.X."/>
        </authorList>
    </citation>
    <scope>NUCLEOTIDE SEQUENCE [LARGE SCALE GENOMIC DNA]</scope>
    <source>
        <strain evidence="1 2">MUT 4182</strain>
    </source>
</reference>
<protein>
    <submittedName>
        <fullName evidence="1">Uncharacterized protein</fullName>
    </submittedName>
</protein>
<evidence type="ECO:0000313" key="2">
    <source>
        <dbReference type="Proteomes" id="UP000054248"/>
    </source>
</evidence>
<gene>
    <name evidence="1" type="ORF">M407DRAFT_216935</name>
</gene>
<dbReference type="AlphaFoldDB" id="A0A0C3QAX0"/>
<sequence length="103" mass="11474">MYRLARSISRQKEETEAYCYCAIAVAAVIEQQKVEPPTKDKKLLKGDFIACAEQMLEVLFTDLFVDITDIAMEDVVHESYGSPVAGPSGSWEWTLLIKALGTT</sequence>
<accession>A0A0C3QAX0</accession>
<dbReference type="Proteomes" id="UP000054248">
    <property type="component" value="Unassembled WGS sequence"/>
</dbReference>
<keyword evidence="2" id="KW-1185">Reference proteome</keyword>
<evidence type="ECO:0000313" key="1">
    <source>
        <dbReference type="EMBL" id="KIO22131.1"/>
    </source>
</evidence>
<dbReference type="HOGENOM" id="CLU_2265689_0_0_1"/>
<reference evidence="2" key="2">
    <citation type="submission" date="2015-01" db="EMBL/GenBank/DDBJ databases">
        <title>Evolutionary Origins and Diversification of the Mycorrhizal Mutualists.</title>
        <authorList>
            <consortium name="DOE Joint Genome Institute"/>
            <consortium name="Mycorrhizal Genomics Consortium"/>
            <person name="Kohler A."/>
            <person name="Kuo A."/>
            <person name="Nagy L.G."/>
            <person name="Floudas D."/>
            <person name="Copeland A."/>
            <person name="Barry K.W."/>
            <person name="Cichocki N."/>
            <person name="Veneault-Fourrey C."/>
            <person name="LaButti K."/>
            <person name="Lindquist E.A."/>
            <person name="Lipzen A."/>
            <person name="Lundell T."/>
            <person name="Morin E."/>
            <person name="Murat C."/>
            <person name="Riley R."/>
            <person name="Ohm R."/>
            <person name="Sun H."/>
            <person name="Tunlid A."/>
            <person name="Henrissat B."/>
            <person name="Grigoriev I.V."/>
            <person name="Hibbett D.S."/>
            <person name="Martin F."/>
        </authorList>
    </citation>
    <scope>NUCLEOTIDE SEQUENCE [LARGE SCALE GENOMIC DNA]</scope>
    <source>
        <strain evidence="2">MUT 4182</strain>
    </source>
</reference>
<name>A0A0C3QAX0_9AGAM</name>
<proteinExistence type="predicted"/>